<comment type="caution">
    <text evidence="2">The sequence shown here is derived from an EMBL/GenBank/DDBJ whole genome shotgun (WGS) entry which is preliminary data.</text>
</comment>
<dbReference type="PRINTS" id="PR00111">
    <property type="entry name" value="ABHYDROLASE"/>
</dbReference>
<keyword evidence="3" id="KW-1185">Reference proteome</keyword>
<dbReference type="Proteomes" id="UP000532440">
    <property type="component" value="Unassembled WGS sequence"/>
</dbReference>
<dbReference type="PANTHER" id="PTHR43798">
    <property type="entry name" value="MONOACYLGLYCEROL LIPASE"/>
    <property type="match status" value="1"/>
</dbReference>
<feature type="domain" description="AB hydrolase-1" evidence="1">
    <location>
        <begin position="33"/>
        <end position="269"/>
    </location>
</feature>
<reference evidence="2 3" key="1">
    <citation type="submission" date="2020-08" db="EMBL/GenBank/DDBJ databases">
        <title>Genomic Encyclopedia of Type Strains, Phase IV (KMG-IV): sequencing the most valuable type-strain genomes for metagenomic binning, comparative biology and taxonomic classification.</title>
        <authorList>
            <person name="Goeker M."/>
        </authorList>
    </citation>
    <scope>NUCLEOTIDE SEQUENCE [LARGE SCALE GENOMIC DNA]</scope>
    <source>
        <strain evidence="2 3">DSM 29781</strain>
    </source>
</reference>
<sequence>MSEPKLRHVTCASPKGLHRIGYAEWGRRDAPLLLCVHGLTRNGRDFDALAERLADRYRVVCPDMLGRGTSDRAADPALYAVPQYIADCITLIARLDVEELTWLGTSMGGVIGMAVAAMPGNAVRRLILNDIGPEVGQVGIGRIGGDIGDDPTFASFEEGERELRGRMSEFGPHNDEQFRYLSRHYVVQRDGRWTFHYDPGIGAGFRAAAGQPAPSLWPFYEAIRCPVRVIRGASSDILSEQTALEMTRRGPKARVEVVPGVGHAPSLIPAEQIDLVERMLAD</sequence>
<dbReference type="Pfam" id="PF12697">
    <property type="entry name" value="Abhydrolase_6"/>
    <property type="match status" value="1"/>
</dbReference>
<dbReference type="InterPro" id="IPR050266">
    <property type="entry name" value="AB_hydrolase_sf"/>
</dbReference>
<dbReference type="GO" id="GO:0046464">
    <property type="term" value="P:acylglycerol catabolic process"/>
    <property type="evidence" value="ECO:0007669"/>
    <property type="project" value="TreeGrafter"/>
</dbReference>
<dbReference type="GO" id="GO:0016020">
    <property type="term" value="C:membrane"/>
    <property type="evidence" value="ECO:0007669"/>
    <property type="project" value="TreeGrafter"/>
</dbReference>
<evidence type="ECO:0000259" key="1">
    <source>
        <dbReference type="Pfam" id="PF12697"/>
    </source>
</evidence>
<dbReference type="GO" id="GO:0047372">
    <property type="term" value="F:monoacylglycerol lipase activity"/>
    <property type="evidence" value="ECO:0007669"/>
    <property type="project" value="TreeGrafter"/>
</dbReference>
<accession>A0A7W8HEW5</accession>
<dbReference type="SUPFAM" id="SSF53474">
    <property type="entry name" value="alpha/beta-Hydrolases"/>
    <property type="match status" value="1"/>
</dbReference>
<dbReference type="PANTHER" id="PTHR43798:SF33">
    <property type="entry name" value="HYDROLASE, PUTATIVE (AFU_ORTHOLOGUE AFUA_2G14860)-RELATED"/>
    <property type="match status" value="1"/>
</dbReference>
<evidence type="ECO:0000313" key="3">
    <source>
        <dbReference type="Proteomes" id="UP000532440"/>
    </source>
</evidence>
<organism evidence="2 3">
    <name type="scientific">Quisquiliibacterium transsilvanicum</name>
    <dbReference type="NCBI Taxonomy" id="1549638"/>
    <lineage>
        <taxon>Bacteria</taxon>
        <taxon>Pseudomonadati</taxon>
        <taxon>Pseudomonadota</taxon>
        <taxon>Betaproteobacteria</taxon>
        <taxon>Burkholderiales</taxon>
        <taxon>Burkholderiaceae</taxon>
        <taxon>Quisquiliibacterium</taxon>
    </lineage>
</organism>
<name>A0A7W8HEW5_9BURK</name>
<dbReference type="AlphaFoldDB" id="A0A7W8HEW5"/>
<dbReference type="EMBL" id="JACHGB010000001">
    <property type="protein sequence ID" value="MBB5270231.1"/>
    <property type="molecule type" value="Genomic_DNA"/>
</dbReference>
<dbReference type="Gene3D" id="3.40.50.1820">
    <property type="entry name" value="alpha/beta hydrolase"/>
    <property type="match status" value="1"/>
</dbReference>
<gene>
    <name evidence="2" type="ORF">HNQ70_000215</name>
</gene>
<dbReference type="InterPro" id="IPR000073">
    <property type="entry name" value="AB_hydrolase_1"/>
</dbReference>
<protein>
    <submittedName>
        <fullName evidence="2">Pimeloyl-ACP methyl ester carboxylesterase</fullName>
    </submittedName>
</protein>
<dbReference type="InterPro" id="IPR029058">
    <property type="entry name" value="AB_hydrolase_fold"/>
</dbReference>
<proteinExistence type="predicted"/>
<evidence type="ECO:0000313" key="2">
    <source>
        <dbReference type="EMBL" id="MBB5270231.1"/>
    </source>
</evidence>
<dbReference type="RefSeq" id="WP_183963451.1">
    <property type="nucleotide sequence ID" value="NZ_BAABEW010000003.1"/>
</dbReference>